<comment type="function">
    <text evidence="1">Removes C-terminal D-alanyl residues from sugar-peptide cell wall precursors.</text>
</comment>
<dbReference type="InterPro" id="IPR012907">
    <property type="entry name" value="Peptidase_S11_C"/>
</dbReference>
<name>A0ABZ1BQ03_9FIRM</name>
<dbReference type="SMART" id="SM00936">
    <property type="entry name" value="PBP5_C"/>
    <property type="match status" value="1"/>
</dbReference>
<evidence type="ECO:0000313" key="17">
    <source>
        <dbReference type="Proteomes" id="UP001333102"/>
    </source>
</evidence>
<evidence type="ECO:0000256" key="5">
    <source>
        <dbReference type="ARBA" id="ARBA00022645"/>
    </source>
</evidence>
<dbReference type="InterPro" id="IPR015956">
    <property type="entry name" value="Peniciliin-bd_prot_C_sf"/>
</dbReference>
<dbReference type="Gene3D" id="2.60.410.10">
    <property type="entry name" value="D-Ala-D-Ala carboxypeptidase, C-terminal domain"/>
    <property type="match status" value="1"/>
</dbReference>
<evidence type="ECO:0000256" key="3">
    <source>
        <dbReference type="ARBA" id="ARBA00007164"/>
    </source>
</evidence>
<protein>
    <recommendedName>
        <fullName evidence="4">serine-type D-Ala-D-Ala carboxypeptidase</fullName>
        <ecNumber evidence="4">3.4.16.4</ecNumber>
    </recommendedName>
</protein>
<evidence type="ECO:0000256" key="6">
    <source>
        <dbReference type="ARBA" id="ARBA00022670"/>
    </source>
</evidence>
<evidence type="ECO:0000256" key="2">
    <source>
        <dbReference type="ARBA" id="ARBA00004752"/>
    </source>
</evidence>
<sequence>MGLLLTGSRSERGTGASDRQGVEGADVERASPNTPDRLGFDVAAPAAILVDAGNGQVLFEKEADQPLHPASIVKVMTMLVAMDAVKAGHVSLDDPVRISREAEAMGGSQVYLAAGETWSLEQLLEAVAIASANDAAVAVAEHVAGTEGAFVALMNRRARDLGLERTRFVNSHGLPQDGGEDANLTTAREVAILARELVTRHPEVLRWTSIRTKVFREQPRFVMVNTNRLVGAVPGVDGLKTGFTNQAGYSVVATAERAGRRLIAVVMRTDSDETRVEQTSRLLEFGFRAFRPVVLAIPGEQVGEVRVRGGQPARLPVRAGTMLYVLTLGGDPRGVTRGLVVRDDLAPPIEEGQAVGWVLGEVDGREVARAEAVAGASVAPSSGAARLWQWIRDLVGSVGR</sequence>
<evidence type="ECO:0000256" key="13">
    <source>
        <dbReference type="RuleBase" id="RU004016"/>
    </source>
</evidence>
<dbReference type="EC" id="3.4.16.4" evidence="4"/>
<evidence type="ECO:0000256" key="4">
    <source>
        <dbReference type="ARBA" id="ARBA00012448"/>
    </source>
</evidence>
<evidence type="ECO:0000256" key="10">
    <source>
        <dbReference type="ARBA" id="ARBA00022984"/>
    </source>
</evidence>
<evidence type="ECO:0000256" key="8">
    <source>
        <dbReference type="ARBA" id="ARBA00022801"/>
    </source>
</evidence>
<reference evidence="17" key="1">
    <citation type="submission" date="2023-12" db="EMBL/GenBank/DDBJ databases">
        <title>Novel isolates from deep terrestrial aquifers shed light on the physiology and ecology of the class Limnochordia.</title>
        <authorList>
            <person name="Karnachuk O.V."/>
            <person name="Lukina A.P."/>
            <person name="Avakyan M.R."/>
            <person name="Kadnikov V."/>
            <person name="Begmatov S."/>
            <person name="Beletsky A.V."/>
            <person name="Mardanov A.V."/>
            <person name="Ravin N.V."/>
        </authorList>
    </citation>
    <scope>NUCLEOTIDE SEQUENCE [LARGE SCALE GENOMIC DNA]</scope>
    <source>
        <strain evidence="17">LN</strain>
    </source>
</reference>
<dbReference type="PRINTS" id="PR00725">
    <property type="entry name" value="DADACBPTASE1"/>
</dbReference>
<comment type="catalytic activity">
    <reaction evidence="12">
        <text>Preferential cleavage: (Ac)2-L-Lys-D-Ala-|-D-Ala. Also transpeptidation of peptidyl-alanyl moieties that are N-acyl substituents of D-alanine.</text>
        <dbReference type="EC" id="3.4.16.4"/>
    </reaction>
</comment>
<dbReference type="InterPro" id="IPR018044">
    <property type="entry name" value="Peptidase_S11"/>
</dbReference>
<dbReference type="SUPFAM" id="SSF56601">
    <property type="entry name" value="beta-lactamase/transpeptidase-like"/>
    <property type="match status" value="1"/>
</dbReference>
<dbReference type="GO" id="GO:0004180">
    <property type="term" value="F:carboxypeptidase activity"/>
    <property type="evidence" value="ECO:0007669"/>
    <property type="project" value="UniProtKB-KW"/>
</dbReference>
<comment type="similarity">
    <text evidence="3 13">Belongs to the peptidase S11 family.</text>
</comment>
<keyword evidence="9" id="KW-0133">Cell shape</keyword>
<keyword evidence="11" id="KW-0961">Cell wall biogenesis/degradation</keyword>
<evidence type="ECO:0000256" key="9">
    <source>
        <dbReference type="ARBA" id="ARBA00022960"/>
    </source>
</evidence>
<accession>A0ABZ1BQ03</accession>
<keyword evidence="8 16" id="KW-0378">Hydrolase</keyword>
<evidence type="ECO:0000256" key="11">
    <source>
        <dbReference type="ARBA" id="ARBA00023316"/>
    </source>
</evidence>
<feature type="domain" description="Peptidase S11 D-Ala-D-Ala carboxypeptidase A C-terminal" evidence="15">
    <location>
        <begin position="290"/>
        <end position="380"/>
    </location>
</feature>
<evidence type="ECO:0000256" key="12">
    <source>
        <dbReference type="ARBA" id="ARBA00034000"/>
    </source>
</evidence>
<dbReference type="Proteomes" id="UP001333102">
    <property type="component" value="Chromosome"/>
</dbReference>
<keyword evidence="10" id="KW-0573">Peptidoglycan synthesis</keyword>
<dbReference type="PANTHER" id="PTHR21581:SF6">
    <property type="entry name" value="TRAFFICKING PROTEIN PARTICLE COMPLEX SUBUNIT 12"/>
    <property type="match status" value="1"/>
</dbReference>
<dbReference type="Pfam" id="PF00768">
    <property type="entry name" value="Peptidase_S11"/>
    <property type="match status" value="1"/>
</dbReference>
<evidence type="ECO:0000313" key="16">
    <source>
        <dbReference type="EMBL" id="WRP14708.1"/>
    </source>
</evidence>
<keyword evidence="7" id="KW-0732">Signal</keyword>
<keyword evidence="17" id="KW-1185">Reference proteome</keyword>
<dbReference type="Pfam" id="PF07943">
    <property type="entry name" value="PBP5_C"/>
    <property type="match status" value="1"/>
</dbReference>
<keyword evidence="5 16" id="KW-0121">Carboxypeptidase</keyword>
<gene>
    <name evidence="16" type="ORF">VLY81_00620</name>
</gene>
<evidence type="ECO:0000256" key="7">
    <source>
        <dbReference type="ARBA" id="ARBA00022729"/>
    </source>
</evidence>
<dbReference type="Gene3D" id="3.40.710.10">
    <property type="entry name" value="DD-peptidase/beta-lactamase superfamily"/>
    <property type="match status" value="1"/>
</dbReference>
<dbReference type="PANTHER" id="PTHR21581">
    <property type="entry name" value="D-ALANYL-D-ALANINE CARBOXYPEPTIDASE"/>
    <property type="match status" value="1"/>
</dbReference>
<dbReference type="RefSeq" id="WP_324669078.1">
    <property type="nucleotide sequence ID" value="NZ_CP141614.1"/>
</dbReference>
<evidence type="ECO:0000256" key="14">
    <source>
        <dbReference type="SAM" id="MobiDB-lite"/>
    </source>
</evidence>
<dbReference type="SUPFAM" id="SSF69189">
    <property type="entry name" value="Penicillin-binding protein associated domain"/>
    <property type="match status" value="1"/>
</dbReference>
<dbReference type="EMBL" id="CP141614">
    <property type="protein sequence ID" value="WRP14708.1"/>
    <property type="molecule type" value="Genomic_DNA"/>
</dbReference>
<feature type="region of interest" description="Disordered" evidence="14">
    <location>
        <begin position="1"/>
        <end position="36"/>
    </location>
</feature>
<dbReference type="InterPro" id="IPR037167">
    <property type="entry name" value="Peptidase_S11_C_sf"/>
</dbReference>
<comment type="pathway">
    <text evidence="2">Cell wall biogenesis; peptidoglycan biosynthesis.</text>
</comment>
<evidence type="ECO:0000259" key="15">
    <source>
        <dbReference type="SMART" id="SM00936"/>
    </source>
</evidence>
<evidence type="ECO:0000256" key="1">
    <source>
        <dbReference type="ARBA" id="ARBA00003217"/>
    </source>
</evidence>
<dbReference type="InterPro" id="IPR001967">
    <property type="entry name" value="Peptidase_S11_N"/>
</dbReference>
<organism evidence="16 17">
    <name type="scientific">Geochorda subterranea</name>
    <dbReference type="NCBI Taxonomy" id="3109564"/>
    <lineage>
        <taxon>Bacteria</taxon>
        <taxon>Bacillati</taxon>
        <taxon>Bacillota</taxon>
        <taxon>Limnochordia</taxon>
        <taxon>Limnochordales</taxon>
        <taxon>Geochordaceae</taxon>
        <taxon>Geochorda</taxon>
    </lineage>
</organism>
<dbReference type="InterPro" id="IPR012338">
    <property type="entry name" value="Beta-lactam/transpept-like"/>
</dbReference>
<keyword evidence="6" id="KW-0645">Protease</keyword>
<proteinExistence type="inferred from homology"/>